<dbReference type="KEGG" id="blau:DQQ01_00735"/>
<keyword evidence="2" id="KW-1185">Reference proteome</keyword>
<evidence type="ECO:0008006" key="3">
    <source>
        <dbReference type="Google" id="ProtNLM"/>
    </source>
</evidence>
<sequence length="227" mass="26337">MFAVNEKKVIAVIVEGPSDEAALGSILKEYFSSAEIQFVVVHGDITTKDYTSTDNILSKINNLIESVKQKYGYKREDFLKIIHIVDMDGAFCDDAIVEKDVEGVRYYLNRIETKYPDYLIRKHTQKAEILSKLYSSGKINGVSYRIYFNSCNLEHVLFNELKDFTDDEKADMADDFAEKYEGKVEDFVEFISQDDLIAPGTFKQTWQFIEKEKHSLERFTNMHLIFK</sequence>
<dbReference type="Proteomes" id="UP000250003">
    <property type="component" value="Chromosome"/>
</dbReference>
<gene>
    <name evidence="1" type="ORF">DQQ01_00735</name>
</gene>
<organism evidence="1 2">
    <name type="scientific">Blautia argi</name>
    <dbReference type="NCBI Taxonomy" id="1912897"/>
    <lineage>
        <taxon>Bacteria</taxon>
        <taxon>Bacillati</taxon>
        <taxon>Bacillota</taxon>
        <taxon>Clostridia</taxon>
        <taxon>Lachnospirales</taxon>
        <taxon>Lachnospiraceae</taxon>
        <taxon>Blautia</taxon>
    </lineage>
</organism>
<protein>
    <recommendedName>
        <fullName evidence="3">DUF4276 domain-containing protein</fullName>
    </recommendedName>
</protein>
<reference evidence="2" key="1">
    <citation type="submission" date="2018-06" db="EMBL/GenBank/DDBJ databases">
        <title>Description of Blautia argi sp. nov., a new anaerobic isolated from dog feces.</title>
        <authorList>
            <person name="Chang Y.-H."/>
            <person name="Paek J."/>
            <person name="Shin Y."/>
        </authorList>
    </citation>
    <scope>NUCLEOTIDE SEQUENCE [LARGE SCALE GENOMIC DNA]</scope>
    <source>
        <strain evidence="2">KCTC 15426</strain>
    </source>
</reference>
<evidence type="ECO:0000313" key="2">
    <source>
        <dbReference type="Proteomes" id="UP000250003"/>
    </source>
</evidence>
<dbReference type="EMBL" id="CP030280">
    <property type="protein sequence ID" value="AWY96927.1"/>
    <property type="molecule type" value="Genomic_DNA"/>
</dbReference>
<dbReference type="AlphaFoldDB" id="A0A2Z4U7A0"/>
<accession>A0A2Z4U7A0</accession>
<evidence type="ECO:0000313" key="1">
    <source>
        <dbReference type="EMBL" id="AWY96927.1"/>
    </source>
</evidence>
<proteinExistence type="predicted"/>
<name>A0A2Z4U7A0_9FIRM</name>
<dbReference type="OrthoDB" id="2110614at2"/>